<dbReference type="InterPro" id="IPR036412">
    <property type="entry name" value="HAD-like_sf"/>
</dbReference>
<reference evidence="6 7" key="1">
    <citation type="journal article" date="2007" name="Nature">
        <title>Evolution of genes and genomes on the Drosophila phylogeny.</title>
        <authorList>
            <consortium name="Drosophila 12 Genomes Consortium"/>
            <person name="Clark A.G."/>
            <person name="Eisen M.B."/>
            <person name="Smith D.R."/>
            <person name="Bergman C.M."/>
            <person name="Oliver B."/>
            <person name="Markow T.A."/>
            <person name="Kaufman T.C."/>
            <person name="Kellis M."/>
            <person name="Gelbart W."/>
            <person name="Iyer V.N."/>
            <person name="Pollard D.A."/>
            <person name="Sackton T.B."/>
            <person name="Larracuente A.M."/>
            <person name="Singh N.D."/>
            <person name="Abad J.P."/>
            <person name="Abt D.N."/>
            <person name="Adryan B."/>
            <person name="Aguade M."/>
            <person name="Akashi H."/>
            <person name="Anderson W.W."/>
            <person name="Aquadro C.F."/>
            <person name="Ardell D.H."/>
            <person name="Arguello R."/>
            <person name="Artieri C.G."/>
            <person name="Barbash D.A."/>
            <person name="Barker D."/>
            <person name="Barsanti P."/>
            <person name="Batterham P."/>
            <person name="Batzoglou S."/>
            <person name="Begun D."/>
            <person name="Bhutkar A."/>
            <person name="Blanco E."/>
            <person name="Bosak S.A."/>
            <person name="Bradley R.K."/>
            <person name="Brand A.D."/>
            <person name="Brent M.R."/>
            <person name="Brooks A.N."/>
            <person name="Brown R.H."/>
            <person name="Butlin R.K."/>
            <person name="Caggese C."/>
            <person name="Calvi B.R."/>
            <person name="Bernardo de Carvalho A."/>
            <person name="Caspi A."/>
            <person name="Castrezana S."/>
            <person name="Celniker S.E."/>
            <person name="Chang J.L."/>
            <person name="Chapple C."/>
            <person name="Chatterji S."/>
            <person name="Chinwalla A."/>
            <person name="Civetta A."/>
            <person name="Clifton S.W."/>
            <person name="Comeron J.M."/>
            <person name="Costello J.C."/>
            <person name="Coyne J.A."/>
            <person name="Daub J."/>
            <person name="David R.G."/>
            <person name="Delcher A.L."/>
            <person name="Delehaunty K."/>
            <person name="Do C.B."/>
            <person name="Ebling H."/>
            <person name="Edwards K."/>
            <person name="Eickbush T."/>
            <person name="Evans J.D."/>
            <person name="Filipski A."/>
            <person name="Findeiss S."/>
            <person name="Freyhult E."/>
            <person name="Fulton L."/>
            <person name="Fulton R."/>
            <person name="Garcia A.C."/>
            <person name="Gardiner A."/>
            <person name="Garfield D.A."/>
            <person name="Garvin B.E."/>
            <person name="Gibson G."/>
            <person name="Gilbert D."/>
            <person name="Gnerre S."/>
            <person name="Godfrey J."/>
            <person name="Good R."/>
            <person name="Gotea V."/>
            <person name="Gravely B."/>
            <person name="Greenberg A.J."/>
            <person name="Griffiths-Jones S."/>
            <person name="Gross S."/>
            <person name="Guigo R."/>
            <person name="Gustafson E.A."/>
            <person name="Haerty W."/>
            <person name="Hahn M.W."/>
            <person name="Halligan D.L."/>
            <person name="Halpern A.L."/>
            <person name="Halter G.M."/>
            <person name="Han M.V."/>
            <person name="Heger A."/>
            <person name="Hillier L."/>
            <person name="Hinrichs A.S."/>
            <person name="Holmes I."/>
            <person name="Hoskins R.A."/>
            <person name="Hubisz M.J."/>
            <person name="Hultmark D."/>
            <person name="Huntley M.A."/>
            <person name="Jaffe D.B."/>
            <person name="Jagadeeshan S."/>
            <person name="Jeck W.R."/>
            <person name="Johnson J."/>
            <person name="Jones C.D."/>
            <person name="Jordan W.C."/>
            <person name="Karpen G.H."/>
            <person name="Kataoka E."/>
            <person name="Keightley P.D."/>
            <person name="Kheradpour P."/>
            <person name="Kirkness E.F."/>
            <person name="Koerich L.B."/>
            <person name="Kristiansen K."/>
            <person name="Kudrna D."/>
            <person name="Kulathinal R.J."/>
            <person name="Kumar S."/>
            <person name="Kwok R."/>
            <person name="Lander E."/>
            <person name="Langley C.H."/>
            <person name="Lapoint R."/>
            <person name="Lazzaro B.P."/>
            <person name="Lee S.J."/>
            <person name="Levesque L."/>
            <person name="Li R."/>
            <person name="Lin C.F."/>
            <person name="Lin M.F."/>
            <person name="Lindblad-Toh K."/>
            <person name="Llopart A."/>
            <person name="Long M."/>
            <person name="Low L."/>
            <person name="Lozovsky E."/>
            <person name="Lu J."/>
            <person name="Luo M."/>
            <person name="Machado C.A."/>
            <person name="Makalowski W."/>
            <person name="Marzo M."/>
            <person name="Matsuda M."/>
            <person name="Matzkin L."/>
            <person name="McAllister B."/>
            <person name="McBride C.S."/>
            <person name="McKernan B."/>
            <person name="McKernan K."/>
            <person name="Mendez-Lago M."/>
            <person name="Minx P."/>
            <person name="Mollenhauer M.U."/>
            <person name="Montooth K."/>
            <person name="Mount S.M."/>
            <person name="Mu X."/>
            <person name="Myers E."/>
            <person name="Negre B."/>
            <person name="Newfeld S."/>
            <person name="Nielsen R."/>
            <person name="Noor M.A."/>
            <person name="O'Grady P."/>
            <person name="Pachter L."/>
            <person name="Papaceit M."/>
            <person name="Parisi M.J."/>
            <person name="Parisi M."/>
            <person name="Parts L."/>
            <person name="Pedersen J.S."/>
            <person name="Pesole G."/>
            <person name="Phillippy A.M."/>
            <person name="Ponting C.P."/>
            <person name="Pop M."/>
            <person name="Porcelli D."/>
            <person name="Powell J.R."/>
            <person name="Prohaska S."/>
            <person name="Pruitt K."/>
            <person name="Puig M."/>
            <person name="Quesneville H."/>
            <person name="Ram K.R."/>
            <person name="Rand D."/>
            <person name="Rasmussen M.D."/>
            <person name="Reed L.K."/>
            <person name="Reenan R."/>
            <person name="Reily A."/>
            <person name="Remington K.A."/>
            <person name="Rieger T.T."/>
            <person name="Ritchie M.G."/>
            <person name="Robin C."/>
            <person name="Rogers Y.H."/>
            <person name="Rohde C."/>
            <person name="Rozas J."/>
            <person name="Rubenfield M.J."/>
            <person name="Ruiz A."/>
            <person name="Russo S."/>
            <person name="Salzberg S.L."/>
            <person name="Sanchez-Gracia A."/>
            <person name="Saranga D.J."/>
            <person name="Sato H."/>
            <person name="Schaeffer S.W."/>
            <person name="Schatz M.C."/>
            <person name="Schlenke T."/>
            <person name="Schwartz R."/>
            <person name="Segarra C."/>
            <person name="Singh R.S."/>
            <person name="Sirot L."/>
            <person name="Sirota M."/>
            <person name="Sisneros N.B."/>
            <person name="Smith C.D."/>
            <person name="Smith T.F."/>
            <person name="Spieth J."/>
            <person name="Stage D.E."/>
            <person name="Stark A."/>
            <person name="Stephan W."/>
            <person name="Strausberg R.L."/>
            <person name="Strempel S."/>
            <person name="Sturgill D."/>
            <person name="Sutton G."/>
            <person name="Sutton G.G."/>
            <person name="Tao W."/>
            <person name="Teichmann S."/>
            <person name="Tobari Y.N."/>
            <person name="Tomimura Y."/>
            <person name="Tsolas J.M."/>
            <person name="Valente V.L."/>
            <person name="Venter E."/>
            <person name="Venter J.C."/>
            <person name="Vicario S."/>
            <person name="Vieira F.G."/>
            <person name="Vilella A.J."/>
            <person name="Villasante A."/>
            <person name="Walenz B."/>
            <person name="Wang J."/>
            <person name="Wasserman M."/>
            <person name="Watts T."/>
            <person name="Wilson D."/>
            <person name="Wilson R.K."/>
            <person name="Wing R.A."/>
            <person name="Wolfner M.F."/>
            <person name="Wong A."/>
            <person name="Wong G.K."/>
            <person name="Wu C.I."/>
            <person name="Wu G."/>
            <person name="Yamamoto D."/>
            <person name="Yang H.P."/>
            <person name="Yang S.P."/>
            <person name="Yorke J.A."/>
            <person name="Yoshida K."/>
            <person name="Zdobnov E."/>
            <person name="Zhang P."/>
            <person name="Zhang Y."/>
            <person name="Zimin A.V."/>
            <person name="Baldwin J."/>
            <person name="Abdouelleil A."/>
            <person name="Abdulkadir J."/>
            <person name="Abebe A."/>
            <person name="Abera B."/>
            <person name="Abreu J."/>
            <person name="Acer S.C."/>
            <person name="Aftuck L."/>
            <person name="Alexander A."/>
            <person name="An P."/>
            <person name="Anderson E."/>
            <person name="Anderson S."/>
            <person name="Arachi H."/>
            <person name="Azer M."/>
            <person name="Bachantsang P."/>
            <person name="Barry A."/>
            <person name="Bayul T."/>
            <person name="Berlin A."/>
            <person name="Bessette D."/>
            <person name="Bloom T."/>
            <person name="Blye J."/>
            <person name="Boguslavskiy L."/>
            <person name="Bonnet C."/>
            <person name="Boukhgalter B."/>
            <person name="Bourzgui I."/>
            <person name="Brown A."/>
            <person name="Cahill P."/>
            <person name="Channer S."/>
            <person name="Cheshatsang Y."/>
            <person name="Chuda L."/>
            <person name="Citroen M."/>
            <person name="Collymore A."/>
            <person name="Cooke P."/>
            <person name="Costello M."/>
            <person name="D'Aco K."/>
            <person name="Daza R."/>
            <person name="De Haan G."/>
            <person name="DeGray S."/>
            <person name="DeMaso C."/>
            <person name="Dhargay N."/>
            <person name="Dooley K."/>
            <person name="Dooley E."/>
            <person name="Doricent M."/>
            <person name="Dorje P."/>
            <person name="Dorjee K."/>
            <person name="Dupes A."/>
            <person name="Elong R."/>
            <person name="Falk J."/>
            <person name="Farina A."/>
            <person name="Faro S."/>
            <person name="Ferguson D."/>
            <person name="Fisher S."/>
            <person name="Foley C.D."/>
            <person name="Franke A."/>
            <person name="Friedrich D."/>
            <person name="Gadbois L."/>
            <person name="Gearin G."/>
            <person name="Gearin C.R."/>
            <person name="Giannoukos G."/>
            <person name="Goode T."/>
            <person name="Graham J."/>
            <person name="Grandbois E."/>
            <person name="Grewal S."/>
            <person name="Gyaltsen K."/>
            <person name="Hafez N."/>
            <person name="Hagos B."/>
            <person name="Hall J."/>
            <person name="Henson C."/>
            <person name="Hollinger A."/>
            <person name="Honan T."/>
            <person name="Huard M.D."/>
            <person name="Hughes L."/>
            <person name="Hurhula B."/>
            <person name="Husby M.E."/>
            <person name="Kamat A."/>
            <person name="Kanga B."/>
            <person name="Kashin S."/>
            <person name="Khazanovich D."/>
            <person name="Kisner P."/>
            <person name="Lance K."/>
            <person name="Lara M."/>
            <person name="Lee W."/>
            <person name="Lennon N."/>
            <person name="Letendre F."/>
            <person name="LeVine R."/>
            <person name="Lipovsky A."/>
            <person name="Liu X."/>
            <person name="Liu J."/>
            <person name="Liu S."/>
            <person name="Lokyitsang T."/>
            <person name="Lokyitsang Y."/>
            <person name="Lubonja R."/>
            <person name="Lui A."/>
            <person name="MacDonald P."/>
            <person name="Magnisalis V."/>
            <person name="Maru K."/>
            <person name="Matthews C."/>
            <person name="McCusker W."/>
            <person name="McDonough S."/>
            <person name="Mehta T."/>
            <person name="Meldrim J."/>
            <person name="Meneus L."/>
            <person name="Mihai O."/>
            <person name="Mihalev A."/>
            <person name="Mihova T."/>
            <person name="Mittelman R."/>
            <person name="Mlenga V."/>
            <person name="Montmayeur A."/>
            <person name="Mulrain L."/>
            <person name="Navidi A."/>
            <person name="Naylor J."/>
            <person name="Negash T."/>
            <person name="Nguyen T."/>
            <person name="Nguyen N."/>
            <person name="Nicol R."/>
            <person name="Norbu C."/>
            <person name="Norbu N."/>
            <person name="Novod N."/>
            <person name="O'Neill B."/>
            <person name="Osman S."/>
            <person name="Markiewicz E."/>
            <person name="Oyono O.L."/>
            <person name="Patti C."/>
            <person name="Phunkhang P."/>
            <person name="Pierre F."/>
            <person name="Priest M."/>
            <person name="Raghuraman S."/>
            <person name="Rege F."/>
            <person name="Reyes R."/>
            <person name="Rise C."/>
            <person name="Rogov P."/>
            <person name="Ross K."/>
            <person name="Ryan E."/>
            <person name="Settipalli S."/>
            <person name="Shea T."/>
            <person name="Sherpa N."/>
            <person name="Shi L."/>
            <person name="Shih D."/>
            <person name="Sparrow T."/>
            <person name="Spaulding J."/>
            <person name="Stalker J."/>
            <person name="Stange-Thomann N."/>
            <person name="Stavropoulos S."/>
            <person name="Stone C."/>
            <person name="Strader C."/>
            <person name="Tesfaye S."/>
            <person name="Thomson T."/>
            <person name="Thoulutsang Y."/>
            <person name="Thoulutsang D."/>
            <person name="Topham K."/>
            <person name="Topping I."/>
            <person name="Tsamla T."/>
            <person name="Vassiliev H."/>
            <person name="Vo A."/>
            <person name="Wangchuk T."/>
            <person name="Wangdi T."/>
            <person name="Weiand M."/>
            <person name="Wilkinson J."/>
            <person name="Wilson A."/>
            <person name="Yadav S."/>
            <person name="Young G."/>
            <person name="Yu Q."/>
            <person name="Zembek L."/>
            <person name="Zhong D."/>
            <person name="Zimmer A."/>
            <person name="Zwirko Z."/>
            <person name="Jaffe D.B."/>
            <person name="Alvarez P."/>
            <person name="Brockman W."/>
            <person name="Butler J."/>
            <person name="Chin C."/>
            <person name="Gnerre S."/>
            <person name="Grabherr M."/>
            <person name="Kleber M."/>
            <person name="Mauceli E."/>
            <person name="MacCallum I."/>
        </authorList>
    </citation>
    <scope>NUCLEOTIDE SEQUENCE [LARGE SCALE GENOMIC DNA]</scope>
    <source>
        <strain evidence="7">Tucson 15010-1051.87</strain>
    </source>
</reference>
<evidence type="ECO:0000256" key="2">
    <source>
        <dbReference type="PIRNR" id="PIRNR000915"/>
    </source>
</evidence>
<dbReference type="InterPro" id="IPR006349">
    <property type="entry name" value="PGP_euk"/>
</dbReference>
<name>B4LE44_DROVI</name>
<dbReference type="STRING" id="7244.B4LE44"/>
<dbReference type="eggNOG" id="KOG2882">
    <property type="taxonomic scope" value="Eukaryota"/>
</dbReference>
<feature type="binding site" evidence="4">
    <location>
        <position position="223"/>
    </location>
    <ligand>
        <name>substrate</name>
    </ligand>
</feature>
<dbReference type="AlphaFoldDB" id="B4LE44"/>
<protein>
    <submittedName>
        <fullName evidence="6">Uncharacterized protein</fullName>
        <ecNumber evidence="6">3.1.3.-</ecNumber>
        <ecNumber evidence="6">3.1.3.41</ecNumber>
    </submittedName>
</protein>
<feature type="binding site" evidence="5">
    <location>
        <position position="248"/>
    </location>
    <ligand>
        <name>Mg(2+)</name>
        <dbReference type="ChEBI" id="CHEBI:18420"/>
    </ligand>
</feature>
<organism evidence="6 7">
    <name type="scientific">Drosophila virilis</name>
    <name type="common">Fruit fly</name>
    <dbReference type="NCBI Taxonomy" id="7244"/>
    <lineage>
        <taxon>Eukaryota</taxon>
        <taxon>Metazoa</taxon>
        <taxon>Ecdysozoa</taxon>
        <taxon>Arthropoda</taxon>
        <taxon>Hexapoda</taxon>
        <taxon>Insecta</taxon>
        <taxon>Pterygota</taxon>
        <taxon>Neoptera</taxon>
        <taxon>Endopterygota</taxon>
        <taxon>Diptera</taxon>
        <taxon>Brachycera</taxon>
        <taxon>Muscomorpha</taxon>
        <taxon>Ephydroidea</taxon>
        <taxon>Drosophilidae</taxon>
        <taxon>Drosophila</taxon>
    </lineage>
</organism>
<dbReference type="GO" id="GO:0016791">
    <property type="term" value="F:phosphatase activity"/>
    <property type="evidence" value="ECO:0007669"/>
    <property type="project" value="InterPro"/>
</dbReference>
<feature type="active site" description="Proton donor" evidence="3">
    <location>
        <position position="32"/>
    </location>
</feature>
<dbReference type="OrthoDB" id="413953at2759"/>
<comment type="cofactor">
    <cofactor evidence="5">
        <name>Mg(2+)</name>
        <dbReference type="ChEBI" id="CHEBI:18420"/>
    </cofactor>
    <text evidence="5">Divalent metal ions. Mg(2+) is the most effective.</text>
</comment>
<dbReference type="Pfam" id="PF13242">
    <property type="entry name" value="Hydrolase_like"/>
    <property type="match status" value="1"/>
</dbReference>
<evidence type="ECO:0000313" key="7">
    <source>
        <dbReference type="Proteomes" id="UP000008792"/>
    </source>
</evidence>
<dbReference type="KEGG" id="dvi:6623165"/>
<dbReference type="SUPFAM" id="SSF56784">
    <property type="entry name" value="HAD-like"/>
    <property type="match status" value="1"/>
</dbReference>
<keyword evidence="7" id="KW-1185">Reference proteome</keyword>
<dbReference type="GO" id="GO:0046872">
    <property type="term" value="F:metal ion binding"/>
    <property type="evidence" value="ECO:0007669"/>
    <property type="project" value="UniProtKB-KW"/>
</dbReference>
<accession>B4LE44</accession>
<comment type="similarity">
    <text evidence="2">Belongs to the HAD-like hydrolase superfamily.</text>
</comment>
<gene>
    <name evidence="6" type="primary">Dvir\GJ11757</name>
    <name evidence="6" type="ORF">Dvir_GJ11757</name>
</gene>
<evidence type="ECO:0000256" key="5">
    <source>
        <dbReference type="PIRSR" id="PIRSR000915-3"/>
    </source>
</evidence>
<feature type="active site" description="Nucleophile" evidence="3">
    <location>
        <position position="30"/>
    </location>
</feature>
<dbReference type="Pfam" id="PF13344">
    <property type="entry name" value="Hydrolase_6"/>
    <property type="match status" value="1"/>
</dbReference>
<dbReference type="HOGENOM" id="CLU_043473_0_1_1"/>
<dbReference type="Gene3D" id="3.40.50.1000">
    <property type="entry name" value="HAD superfamily/HAD-like"/>
    <property type="match status" value="2"/>
</dbReference>
<keyword evidence="5" id="KW-0460">Magnesium</keyword>
<dbReference type="Proteomes" id="UP000008792">
    <property type="component" value="Unassembled WGS sequence"/>
</dbReference>
<evidence type="ECO:0000256" key="4">
    <source>
        <dbReference type="PIRSR" id="PIRSR000915-2"/>
    </source>
</evidence>
<dbReference type="InterPro" id="IPR006357">
    <property type="entry name" value="HAD-SF_hydro_IIA"/>
</dbReference>
<dbReference type="PANTHER" id="PTHR19288:SF93">
    <property type="entry name" value="FI11325P-RELATED"/>
    <property type="match status" value="1"/>
</dbReference>
<proteinExistence type="inferred from homology"/>
<dbReference type="InterPro" id="IPR023214">
    <property type="entry name" value="HAD_sf"/>
</dbReference>
<dbReference type="FunCoup" id="B4LE44">
    <property type="interactions" value="316"/>
</dbReference>
<keyword evidence="1 2" id="KW-0378">Hydrolase</keyword>
<feature type="binding site" evidence="5">
    <location>
        <position position="30"/>
    </location>
    <ligand>
        <name>Mg(2+)</name>
        <dbReference type="ChEBI" id="CHEBI:18420"/>
    </ligand>
</feature>
<evidence type="ECO:0000256" key="1">
    <source>
        <dbReference type="ARBA" id="ARBA00022801"/>
    </source>
</evidence>
<dbReference type="NCBIfam" id="TIGR01452">
    <property type="entry name" value="PGP_euk"/>
    <property type="match status" value="1"/>
</dbReference>
<dbReference type="PIRSF" id="PIRSF000915">
    <property type="entry name" value="PGP-type_phosphatase"/>
    <property type="match status" value="1"/>
</dbReference>
<dbReference type="EC" id="3.1.3.41" evidence="6"/>
<dbReference type="EMBL" id="CH940647">
    <property type="protein sequence ID" value="EDW70087.1"/>
    <property type="molecule type" value="Genomic_DNA"/>
</dbReference>
<feature type="binding site" evidence="5">
    <location>
        <position position="32"/>
    </location>
    <ligand>
        <name>Mg(2+)</name>
        <dbReference type="ChEBI" id="CHEBI:18420"/>
    </ligand>
</feature>
<dbReference type="NCBIfam" id="TIGR01460">
    <property type="entry name" value="HAD-SF-IIA"/>
    <property type="match status" value="1"/>
</dbReference>
<evidence type="ECO:0000313" key="6">
    <source>
        <dbReference type="EMBL" id="EDW70087.1"/>
    </source>
</evidence>
<dbReference type="PhylomeDB" id="B4LE44"/>
<dbReference type="GO" id="GO:0005737">
    <property type="term" value="C:cytoplasm"/>
    <property type="evidence" value="ECO:0007669"/>
    <property type="project" value="TreeGrafter"/>
</dbReference>
<sequence>MFKQSCTNLTTIPKQRVRQWLSTFETVVFDADGVLWHFNKAIDGSVEAYNQIRASGKRNFIVTNNSSMSNDSLVKKANDLGLDVDKNHMLSSSMSIANYLMTKNFQKKVYVVGDAGITEELGKLNICSFTVAPEQQEKSMHQVSLEMVMDPDVGAVVVGKDDTFNVTTIIRACNYLRNRKTLFLGTCLDTLYPIANNRIIIGAGAMIAAIKTVSGRKPLIMGKPNPWLLREPVSCGVINPETTLMIGDTLATDILFAHYNGFQSLFVGTGVNSLKDVEKLRNSGNEKMMHMVPDTYLPKLGFIHEFLT</sequence>
<dbReference type="OMA" id="VTNNSSM"/>
<evidence type="ECO:0000256" key="3">
    <source>
        <dbReference type="PIRSR" id="PIRSR000915-1"/>
    </source>
</evidence>
<keyword evidence="5" id="KW-0479">Metal-binding</keyword>
<dbReference type="InParanoid" id="B4LE44"/>
<dbReference type="PANTHER" id="PTHR19288">
    <property type="entry name" value="4-NITROPHENYLPHOSPHATASE-RELATED"/>
    <property type="match status" value="1"/>
</dbReference>
<dbReference type="EC" id="3.1.3.-" evidence="6"/>